<dbReference type="InterPro" id="IPR036695">
    <property type="entry name" value="Arg-tRNA-synth_N_sf"/>
</dbReference>
<accession>A0A8H9KIC3</accession>
<dbReference type="GO" id="GO:0005737">
    <property type="term" value="C:cytoplasm"/>
    <property type="evidence" value="ECO:0007669"/>
    <property type="project" value="UniProtKB-SubCell"/>
</dbReference>
<dbReference type="PANTHER" id="PTHR11956:SF5">
    <property type="entry name" value="ARGININE--TRNA LIGASE, CYTOPLASMIC"/>
    <property type="match status" value="1"/>
</dbReference>
<dbReference type="SMART" id="SM00836">
    <property type="entry name" value="DALR_1"/>
    <property type="match status" value="1"/>
</dbReference>
<dbReference type="PANTHER" id="PTHR11956">
    <property type="entry name" value="ARGINYL-TRNA SYNTHETASE"/>
    <property type="match status" value="1"/>
</dbReference>
<name>A0A8H9KIC3_LACHE</name>
<dbReference type="InterPro" id="IPR014729">
    <property type="entry name" value="Rossmann-like_a/b/a_fold"/>
</dbReference>
<dbReference type="Gene3D" id="3.40.50.620">
    <property type="entry name" value="HUPs"/>
    <property type="match status" value="1"/>
</dbReference>
<dbReference type="Gene3D" id="3.30.1360.70">
    <property type="entry name" value="Arginyl tRNA synthetase N-terminal domain"/>
    <property type="match status" value="1"/>
</dbReference>
<evidence type="ECO:0000313" key="12">
    <source>
        <dbReference type="EMBL" id="GFO99424.1"/>
    </source>
</evidence>
<dbReference type="EC" id="6.1.1.19" evidence="8"/>
<dbReference type="GO" id="GO:0004814">
    <property type="term" value="F:arginine-tRNA ligase activity"/>
    <property type="evidence" value="ECO:0007669"/>
    <property type="project" value="UniProtKB-UniRule"/>
</dbReference>
<feature type="domain" description="Arginyl tRNA synthetase N-terminal" evidence="11">
    <location>
        <begin position="8"/>
        <end position="89"/>
    </location>
</feature>
<dbReference type="SMART" id="SM01016">
    <property type="entry name" value="Arg_tRNA_synt_N"/>
    <property type="match status" value="1"/>
</dbReference>
<protein>
    <recommendedName>
        <fullName evidence="8">Arginine--tRNA ligase</fullName>
        <ecNumber evidence="8">6.1.1.19</ecNumber>
    </recommendedName>
    <alternativeName>
        <fullName evidence="8">Arginyl-tRNA synthetase</fullName>
        <shortName evidence="8">ArgRS</shortName>
    </alternativeName>
</protein>
<feature type="short sequence motif" description="'HIGH' region" evidence="8">
    <location>
        <begin position="126"/>
        <end position="136"/>
    </location>
</feature>
<evidence type="ECO:0000256" key="3">
    <source>
        <dbReference type="ARBA" id="ARBA00022741"/>
    </source>
</evidence>
<dbReference type="HAMAP" id="MF_00123">
    <property type="entry name" value="Arg_tRNA_synth"/>
    <property type="match status" value="1"/>
</dbReference>
<dbReference type="InterPro" id="IPR008909">
    <property type="entry name" value="DALR_anticod-bd"/>
</dbReference>
<dbReference type="GO" id="GO:0006420">
    <property type="term" value="P:arginyl-tRNA aminoacylation"/>
    <property type="evidence" value="ECO:0007669"/>
    <property type="project" value="UniProtKB-UniRule"/>
</dbReference>
<comment type="similarity">
    <text evidence="1 8 9">Belongs to the class-I aminoacyl-tRNA synthetase family.</text>
</comment>
<evidence type="ECO:0000256" key="5">
    <source>
        <dbReference type="ARBA" id="ARBA00022917"/>
    </source>
</evidence>
<feature type="domain" description="DALR anticodon binding" evidence="10">
    <location>
        <begin position="453"/>
        <end position="568"/>
    </location>
</feature>
<reference evidence="12" key="1">
    <citation type="submission" date="2020-07" db="EMBL/GenBank/DDBJ databases">
        <title>Draft genome sequence of Lactobacillus helveticus strain H-8.</title>
        <authorList>
            <person name="Endo A."/>
            <person name="Maeno S."/>
            <person name="Kido Y."/>
        </authorList>
    </citation>
    <scope>NUCLEOTIDE SEQUENCE</scope>
    <source>
        <strain evidence="12">H-8</strain>
    </source>
</reference>
<gene>
    <name evidence="8 12" type="primary">argS</name>
    <name evidence="12" type="ORF">LHEH8_11800</name>
</gene>
<dbReference type="Pfam" id="PF03485">
    <property type="entry name" value="Arg_tRNA_synt_N"/>
    <property type="match status" value="1"/>
</dbReference>
<keyword evidence="4 8" id="KW-0067">ATP-binding</keyword>
<evidence type="ECO:0000256" key="2">
    <source>
        <dbReference type="ARBA" id="ARBA00022598"/>
    </source>
</evidence>
<evidence type="ECO:0000256" key="1">
    <source>
        <dbReference type="ARBA" id="ARBA00005594"/>
    </source>
</evidence>
<keyword evidence="5 8" id="KW-0648">Protein biosynthesis</keyword>
<comment type="subunit">
    <text evidence="8">Monomer.</text>
</comment>
<keyword evidence="3 8" id="KW-0547">Nucleotide-binding</keyword>
<comment type="subcellular location">
    <subcellularLocation>
        <location evidence="8">Cytoplasm</location>
    </subcellularLocation>
</comment>
<dbReference type="Pfam" id="PF00750">
    <property type="entry name" value="tRNA-synt_1d"/>
    <property type="match status" value="1"/>
</dbReference>
<dbReference type="Proteomes" id="UP000618094">
    <property type="component" value="Unassembled WGS sequence"/>
</dbReference>
<dbReference type="Gene3D" id="1.10.730.10">
    <property type="entry name" value="Isoleucyl-tRNA Synthetase, Domain 1"/>
    <property type="match status" value="1"/>
</dbReference>
<dbReference type="CDD" id="cd00671">
    <property type="entry name" value="ArgRS_core"/>
    <property type="match status" value="1"/>
</dbReference>
<keyword evidence="2 8" id="KW-0436">Ligase</keyword>
<dbReference type="CDD" id="cd07956">
    <property type="entry name" value="Anticodon_Ia_Arg"/>
    <property type="match status" value="1"/>
</dbReference>
<dbReference type="NCBIfam" id="TIGR00456">
    <property type="entry name" value="argS"/>
    <property type="match status" value="1"/>
</dbReference>
<evidence type="ECO:0000256" key="8">
    <source>
        <dbReference type="HAMAP-Rule" id="MF_00123"/>
    </source>
</evidence>
<dbReference type="SUPFAM" id="SSF55190">
    <property type="entry name" value="Arginyl-tRNA synthetase (ArgRS), N-terminal 'additional' domain"/>
    <property type="match status" value="1"/>
</dbReference>
<evidence type="ECO:0000259" key="10">
    <source>
        <dbReference type="SMART" id="SM00836"/>
    </source>
</evidence>
<evidence type="ECO:0000313" key="13">
    <source>
        <dbReference type="Proteomes" id="UP000618094"/>
    </source>
</evidence>
<evidence type="ECO:0000256" key="7">
    <source>
        <dbReference type="ARBA" id="ARBA00049339"/>
    </source>
</evidence>
<comment type="catalytic activity">
    <reaction evidence="7 8">
        <text>tRNA(Arg) + L-arginine + ATP = L-arginyl-tRNA(Arg) + AMP + diphosphate</text>
        <dbReference type="Rhea" id="RHEA:20301"/>
        <dbReference type="Rhea" id="RHEA-COMP:9658"/>
        <dbReference type="Rhea" id="RHEA-COMP:9673"/>
        <dbReference type="ChEBI" id="CHEBI:30616"/>
        <dbReference type="ChEBI" id="CHEBI:32682"/>
        <dbReference type="ChEBI" id="CHEBI:33019"/>
        <dbReference type="ChEBI" id="CHEBI:78442"/>
        <dbReference type="ChEBI" id="CHEBI:78513"/>
        <dbReference type="ChEBI" id="CHEBI:456215"/>
        <dbReference type="EC" id="6.1.1.19"/>
    </reaction>
</comment>
<keyword evidence="8" id="KW-0963">Cytoplasm</keyword>
<organism evidence="12 13">
    <name type="scientific">Lactobacillus helveticus</name>
    <name type="common">Lactobacillus suntoryeus</name>
    <dbReference type="NCBI Taxonomy" id="1587"/>
    <lineage>
        <taxon>Bacteria</taxon>
        <taxon>Bacillati</taxon>
        <taxon>Bacillota</taxon>
        <taxon>Bacilli</taxon>
        <taxon>Lactobacillales</taxon>
        <taxon>Lactobacillaceae</taxon>
        <taxon>Lactobacillus</taxon>
    </lineage>
</organism>
<dbReference type="InterPro" id="IPR009080">
    <property type="entry name" value="tRNAsynth_Ia_anticodon-bd"/>
</dbReference>
<sequence length="568" mass="64201">MFRKEENMDFKNEVVDLVASQVDLPKEEIAALIERPKNVKMGDYAFPAFILAKTLRKNPAMIAQDIAENLSSDNFASIKAVGPYVNFAIDHEKLVSSTLKDVLSEKEHYGDQKLGEGNIPIDMSSPNIAKPMSMGHLRSTVIGNSIAKTMEKVGYTPIKINYLGDYGTQFGKLIAAYKHWGNEEDVKKDPIMNLFHYYVRFHKEAENNPELDDEGREWFKKLEDGDPEAVKLWKWFREVSLEDFKRIYKELGVTFDSYNGEAFFNDKMQPVIDELKEKGLLHESRGAQVVDMGPDENPAIIVKSDGTSIYLTRDLAAAEWRMKEYDFVKMLYVVGNEQAQHFVELKTVLKKMGYDWSDEIHHIPFGLITQGGKKLSTRKGNVVFLDQVLKDAVSLAKKQIEEKNPDLADKDQVAHDVGVGAVIFHDLKNDRLDNFDFDLDEVVRFEGDTGPYVQYTNARAQSVLRKAAAMGEKPSEGDFALDDDWAFAVAKDLADFPRIIARSADKFEPSVIAKFALDLAKKFNKYYANVKILTKDDKIGARLALVQATSIVLTEALRLLGVNAPKEM</sequence>
<dbReference type="GO" id="GO:0005524">
    <property type="term" value="F:ATP binding"/>
    <property type="evidence" value="ECO:0007669"/>
    <property type="project" value="UniProtKB-UniRule"/>
</dbReference>
<dbReference type="PRINTS" id="PR01038">
    <property type="entry name" value="TRNASYNTHARG"/>
</dbReference>
<dbReference type="EMBL" id="BLYO01000257">
    <property type="protein sequence ID" value="GFO99424.1"/>
    <property type="molecule type" value="Genomic_DNA"/>
</dbReference>
<dbReference type="SUPFAM" id="SSF52374">
    <property type="entry name" value="Nucleotidylyl transferase"/>
    <property type="match status" value="1"/>
</dbReference>
<dbReference type="InterPro" id="IPR035684">
    <property type="entry name" value="ArgRS_core"/>
</dbReference>
<dbReference type="FunFam" id="3.40.50.620:FF:000116">
    <property type="entry name" value="Arginine--tRNA ligase"/>
    <property type="match status" value="1"/>
</dbReference>
<dbReference type="SUPFAM" id="SSF47323">
    <property type="entry name" value="Anticodon-binding domain of a subclass of class I aminoacyl-tRNA synthetases"/>
    <property type="match status" value="1"/>
</dbReference>
<dbReference type="InterPro" id="IPR005148">
    <property type="entry name" value="Arg-tRNA-synth_N"/>
</dbReference>
<dbReference type="InterPro" id="IPR001278">
    <property type="entry name" value="Arg-tRNA-ligase"/>
</dbReference>
<evidence type="ECO:0000259" key="11">
    <source>
        <dbReference type="SMART" id="SM01016"/>
    </source>
</evidence>
<evidence type="ECO:0000256" key="6">
    <source>
        <dbReference type="ARBA" id="ARBA00023146"/>
    </source>
</evidence>
<evidence type="ECO:0000256" key="4">
    <source>
        <dbReference type="ARBA" id="ARBA00022840"/>
    </source>
</evidence>
<keyword evidence="6 8" id="KW-0030">Aminoacyl-tRNA synthetase</keyword>
<dbReference type="AlphaFoldDB" id="A0A8H9KIC3"/>
<comment type="caution">
    <text evidence="12">The sequence shown here is derived from an EMBL/GenBank/DDBJ whole genome shotgun (WGS) entry which is preliminary data.</text>
</comment>
<dbReference type="Pfam" id="PF05746">
    <property type="entry name" value="DALR_1"/>
    <property type="match status" value="1"/>
</dbReference>
<proteinExistence type="inferred from homology"/>
<evidence type="ECO:0000256" key="9">
    <source>
        <dbReference type="RuleBase" id="RU363038"/>
    </source>
</evidence>